<keyword evidence="1" id="KW-0472">Membrane</keyword>
<evidence type="ECO:0000259" key="2">
    <source>
        <dbReference type="Pfam" id="PF05569"/>
    </source>
</evidence>
<dbReference type="Pfam" id="PF05569">
    <property type="entry name" value="Peptidase_M56"/>
    <property type="match status" value="1"/>
</dbReference>
<name>A0A6N7XFZ8_9FIRM</name>
<sequence>MKFSFFSLIMSICLINILILFLSLLKNKNKFIKHFNVTSLIVFIILIIFRTLFNFEFKNSININSKIILPKIIDWLRMPLYVDSNLTLLSFFLFIWIIGSCIISLKTIFTYYKFKIYLKNISKFSYIQDLELLEKIKQELNIDKNINLYRSNEITIPIVVGITEFSIYLPNIILSENKLRNILIHELNHIKGKDNFKKIIILLFKILFWWNPFIYLLNKDIDHILEIQCDIRTVSYMTDKERIKYLESILAIIKNTKYINSNALINNLQVSALYNDDDNKLKQRFNLVLDHNNKQQNKKYNLIFCFVFIAIFMSSYIFTFKPIYYPKEDYIFIEEDDFIYERDSYILKIKNKE</sequence>
<dbReference type="PANTHER" id="PTHR34978:SF3">
    <property type="entry name" value="SLR0241 PROTEIN"/>
    <property type="match status" value="1"/>
</dbReference>
<accession>A0A6N7XFZ8</accession>
<dbReference type="CDD" id="cd07341">
    <property type="entry name" value="M56_BlaR1_MecR1_like"/>
    <property type="match status" value="1"/>
</dbReference>
<feature type="domain" description="Peptidase M56" evidence="2">
    <location>
        <begin position="10"/>
        <end position="261"/>
    </location>
</feature>
<protein>
    <submittedName>
        <fullName evidence="3">M56 family metallopeptidase</fullName>
    </submittedName>
</protein>
<keyword evidence="4" id="KW-1185">Reference proteome</keyword>
<keyword evidence="1" id="KW-1133">Transmembrane helix</keyword>
<feature type="transmembrane region" description="Helical" evidence="1">
    <location>
        <begin position="6"/>
        <end position="25"/>
    </location>
</feature>
<comment type="caution">
    <text evidence="3">The sequence shown here is derived from an EMBL/GenBank/DDBJ whole genome shotgun (WGS) entry which is preliminary data.</text>
</comment>
<proteinExistence type="predicted"/>
<evidence type="ECO:0000256" key="1">
    <source>
        <dbReference type="SAM" id="Phobius"/>
    </source>
</evidence>
<dbReference type="InterPro" id="IPR052173">
    <property type="entry name" value="Beta-lactam_resp_regulator"/>
</dbReference>
<feature type="transmembrane region" description="Helical" evidence="1">
    <location>
        <begin position="37"/>
        <end position="55"/>
    </location>
</feature>
<gene>
    <name evidence="3" type="ORF">FYJ83_04030</name>
</gene>
<dbReference type="PANTHER" id="PTHR34978">
    <property type="entry name" value="POSSIBLE SENSOR-TRANSDUCER PROTEIN BLAR"/>
    <property type="match status" value="1"/>
</dbReference>
<evidence type="ECO:0000313" key="4">
    <source>
        <dbReference type="Proteomes" id="UP000469523"/>
    </source>
</evidence>
<reference evidence="3 4" key="1">
    <citation type="submission" date="2019-09" db="EMBL/GenBank/DDBJ databases">
        <title>In-depth cultivation of the pig gut microbiome towards novel bacterial diversity and tailored functional studies.</title>
        <authorList>
            <person name="Wylensek D."/>
            <person name="Hitch T.C.A."/>
            <person name="Clavel T."/>
        </authorList>
    </citation>
    <scope>NUCLEOTIDE SEQUENCE [LARGE SCALE GENOMIC DNA]</scope>
    <source>
        <strain evidence="3 4">WCA3-693-APC-4?</strain>
    </source>
</reference>
<feature type="transmembrane region" description="Helical" evidence="1">
    <location>
        <begin position="86"/>
        <end position="109"/>
    </location>
</feature>
<feature type="transmembrane region" description="Helical" evidence="1">
    <location>
        <begin position="300"/>
        <end position="318"/>
    </location>
</feature>
<evidence type="ECO:0000313" key="3">
    <source>
        <dbReference type="EMBL" id="MSU00636.1"/>
    </source>
</evidence>
<dbReference type="Proteomes" id="UP000469523">
    <property type="component" value="Unassembled WGS sequence"/>
</dbReference>
<dbReference type="EMBL" id="VUNQ01000006">
    <property type="protein sequence ID" value="MSU00636.1"/>
    <property type="molecule type" value="Genomic_DNA"/>
</dbReference>
<dbReference type="AlphaFoldDB" id="A0A6N7XFZ8"/>
<keyword evidence="1" id="KW-0812">Transmembrane</keyword>
<organism evidence="3 4">
    <name type="scientific">Tissierella pigra</name>
    <dbReference type="NCBI Taxonomy" id="2607614"/>
    <lineage>
        <taxon>Bacteria</taxon>
        <taxon>Bacillati</taxon>
        <taxon>Bacillota</taxon>
        <taxon>Tissierellia</taxon>
        <taxon>Tissierellales</taxon>
        <taxon>Tissierellaceae</taxon>
        <taxon>Tissierella</taxon>
    </lineage>
</organism>
<dbReference type="InterPro" id="IPR008756">
    <property type="entry name" value="Peptidase_M56"/>
</dbReference>